<organism evidence="5 6">
    <name type="scientific">Paenibacillus agaridevorans</name>
    <dbReference type="NCBI Taxonomy" id="171404"/>
    <lineage>
        <taxon>Bacteria</taxon>
        <taxon>Bacillati</taxon>
        <taxon>Bacillota</taxon>
        <taxon>Bacilli</taxon>
        <taxon>Bacillales</taxon>
        <taxon>Paenibacillaceae</taxon>
        <taxon>Paenibacillus</taxon>
    </lineage>
</organism>
<evidence type="ECO:0000256" key="2">
    <source>
        <dbReference type="ARBA" id="ARBA00022801"/>
    </source>
</evidence>
<feature type="domain" description="Nudix hydrolase" evidence="4">
    <location>
        <begin position="1"/>
        <end position="126"/>
    </location>
</feature>
<dbReference type="PROSITE" id="PS00893">
    <property type="entry name" value="NUDIX_BOX"/>
    <property type="match status" value="1"/>
</dbReference>
<keyword evidence="6" id="KW-1185">Reference proteome</keyword>
<evidence type="ECO:0000313" key="5">
    <source>
        <dbReference type="EMBL" id="GBG06009.1"/>
    </source>
</evidence>
<gene>
    <name evidence="5" type="ORF">PAT3040_00500</name>
</gene>
<dbReference type="PROSITE" id="PS51462">
    <property type="entry name" value="NUDIX"/>
    <property type="match status" value="1"/>
</dbReference>
<evidence type="ECO:0000256" key="1">
    <source>
        <dbReference type="ARBA" id="ARBA00001946"/>
    </source>
</evidence>
<dbReference type="PRINTS" id="PR00502">
    <property type="entry name" value="NUDIXFAMILY"/>
</dbReference>
<accession>A0A2R5EK59</accession>
<dbReference type="CDD" id="cd02883">
    <property type="entry name" value="NUDIX_Hydrolase"/>
    <property type="match status" value="1"/>
</dbReference>
<evidence type="ECO:0000313" key="6">
    <source>
        <dbReference type="Proteomes" id="UP000245202"/>
    </source>
</evidence>
<dbReference type="Proteomes" id="UP000245202">
    <property type="component" value="Unassembled WGS sequence"/>
</dbReference>
<dbReference type="RefSeq" id="WP_108991422.1">
    <property type="nucleotide sequence ID" value="NZ_BDQX01000036.1"/>
</dbReference>
<reference evidence="5 6" key="1">
    <citation type="submission" date="2017-08" db="EMBL/GenBank/DDBJ databases">
        <title>Substantial Increase in Enzyme Production by Combined Drug-Resistance Mutations in Paenibacillus agaridevorans.</title>
        <authorList>
            <person name="Tanaka Y."/>
            <person name="Funane K."/>
            <person name="Hosaka T."/>
            <person name="Shiwa Y."/>
            <person name="Fujita N."/>
            <person name="Miyazaki T."/>
            <person name="Yoshikawa H."/>
            <person name="Murakami K."/>
            <person name="Kasahara K."/>
            <person name="Inaoka T."/>
            <person name="Hiraga Y."/>
            <person name="Ochi K."/>
        </authorList>
    </citation>
    <scope>NUCLEOTIDE SEQUENCE [LARGE SCALE GENOMIC DNA]</scope>
    <source>
        <strain evidence="5 6">T-3040</strain>
    </source>
</reference>
<dbReference type="InterPro" id="IPR020476">
    <property type="entry name" value="Nudix_hydrolase"/>
</dbReference>
<evidence type="ECO:0000259" key="4">
    <source>
        <dbReference type="PROSITE" id="PS51462"/>
    </source>
</evidence>
<dbReference type="Gene3D" id="3.90.79.10">
    <property type="entry name" value="Nucleoside Triphosphate Pyrophosphohydrolase"/>
    <property type="match status" value="1"/>
</dbReference>
<dbReference type="PANTHER" id="PTHR43046">
    <property type="entry name" value="GDP-MANNOSE MANNOSYL HYDROLASE"/>
    <property type="match status" value="1"/>
</dbReference>
<dbReference type="EMBL" id="BDQX01000036">
    <property type="protein sequence ID" value="GBG06009.1"/>
    <property type="molecule type" value="Genomic_DNA"/>
</dbReference>
<comment type="cofactor">
    <cofactor evidence="1">
        <name>Mg(2+)</name>
        <dbReference type="ChEBI" id="CHEBI:18420"/>
    </cofactor>
</comment>
<dbReference type="InterPro" id="IPR020084">
    <property type="entry name" value="NUDIX_hydrolase_CS"/>
</dbReference>
<sequence length="143" mass="16331">MSRKPVGAAAVIMDSEGRVLLVKHNYGKYNWELPGGLSEQNESAENTAKREVLEETGLEVSVERLTGVYYEAVHDMHHFVFTCKLDGNQPPQPDEKEVTDCKYWAIDHLPKPISDFTIARIQDALNMDGNRLFHLIGTRQWFE</sequence>
<comment type="caution">
    <text evidence="5">The sequence shown here is derived from an EMBL/GenBank/DDBJ whole genome shotgun (WGS) entry which is preliminary data.</text>
</comment>
<dbReference type="AlphaFoldDB" id="A0A2R5EK59"/>
<comment type="similarity">
    <text evidence="3">Belongs to the Nudix hydrolase family.</text>
</comment>
<proteinExistence type="inferred from homology"/>
<dbReference type="Pfam" id="PF00293">
    <property type="entry name" value="NUDIX"/>
    <property type="match status" value="1"/>
</dbReference>
<keyword evidence="2 3" id="KW-0378">Hydrolase</keyword>
<dbReference type="GO" id="GO:0016787">
    <property type="term" value="F:hydrolase activity"/>
    <property type="evidence" value="ECO:0007669"/>
    <property type="project" value="UniProtKB-KW"/>
</dbReference>
<dbReference type="InterPro" id="IPR015797">
    <property type="entry name" value="NUDIX_hydrolase-like_dom_sf"/>
</dbReference>
<dbReference type="InterPro" id="IPR000086">
    <property type="entry name" value="NUDIX_hydrolase_dom"/>
</dbReference>
<dbReference type="PANTHER" id="PTHR43046:SF2">
    <property type="entry name" value="8-OXO-DGTP DIPHOSPHATASE-RELATED"/>
    <property type="match status" value="1"/>
</dbReference>
<dbReference type="SUPFAM" id="SSF55811">
    <property type="entry name" value="Nudix"/>
    <property type="match status" value="1"/>
</dbReference>
<protein>
    <recommendedName>
        <fullName evidence="4">Nudix hydrolase domain-containing protein</fullName>
    </recommendedName>
</protein>
<evidence type="ECO:0000256" key="3">
    <source>
        <dbReference type="RuleBase" id="RU003476"/>
    </source>
</evidence>
<name>A0A2R5EK59_9BACL</name>